<sequence>MANRNQPEEKVVTPAFEYVTMTVHHKPYDKISPFRPELSAKGKNVVVTGGGSGIGKAIAIAFVQAGARSVSILGRREDRLKGTLAEMTSAATGVATICHHEQADLTRREQVDRAFASIAAKVGKLDILVSNAGGLQPVAPILGYDVDTFMYGFDINVRTAFNAIQAFIPLAIPEPMIIDISSAIAHIQPMQGLSHHGASHAAAVKMMTYFAAENPAIHFVSIQPGAVATELAQRVGAGGQDSPELPGHFCVWIASREGEFLRNKFVWANWDVDELMARADEIQKSRLFTMVLDGSPI</sequence>
<dbReference type="GO" id="GO:0016491">
    <property type="term" value="F:oxidoreductase activity"/>
    <property type="evidence" value="ECO:0007669"/>
    <property type="project" value="UniProtKB-KW"/>
</dbReference>
<dbReference type="Proteomes" id="UP000799767">
    <property type="component" value="Unassembled WGS sequence"/>
</dbReference>
<dbReference type="PANTHER" id="PTHR42901">
    <property type="entry name" value="ALCOHOL DEHYDROGENASE"/>
    <property type="match status" value="1"/>
</dbReference>
<dbReference type="InterPro" id="IPR002347">
    <property type="entry name" value="SDR_fam"/>
</dbReference>
<reference evidence="3" key="1">
    <citation type="journal article" date="2020" name="Stud. Mycol.">
        <title>101 Dothideomycetes genomes: a test case for predicting lifestyles and emergence of pathogens.</title>
        <authorList>
            <person name="Haridas S."/>
            <person name="Albert R."/>
            <person name="Binder M."/>
            <person name="Bloem J."/>
            <person name="Labutti K."/>
            <person name="Salamov A."/>
            <person name="Andreopoulos B."/>
            <person name="Baker S."/>
            <person name="Barry K."/>
            <person name="Bills G."/>
            <person name="Bluhm B."/>
            <person name="Cannon C."/>
            <person name="Castanera R."/>
            <person name="Culley D."/>
            <person name="Daum C."/>
            <person name="Ezra D."/>
            <person name="Gonzalez J."/>
            <person name="Henrissat B."/>
            <person name="Kuo A."/>
            <person name="Liang C."/>
            <person name="Lipzen A."/>
            <person name="Lutzoni F."/>
            <person name="Magnuson J."/>
            <person name="Mondo S."/>
            <person name="Nolan M."/>
            <person name="Ohm R."/>
            <person name="Pangilinan J."/>
            <person name="Park H.-J."/>
            <person name="Ramirez L."/>
            <person name="Alfaro M."/>
            <person name="Sun H."/>
            <person name="Tritt A."/>
            <person name="Yoshinaga Y."/>
            <person name="Zwiers L.-H."/>
            <person name="Turgeon B."/>
            <person name="Goodwin S."/>
            <person name="Spatafora J."/>
            <person name="Crous P."/>
            <person name="Grigoriev I."/>
        </authorList>
    </citation>
    <scope>NUCLEOTIDE SEQUENCE</scope>
    <source>
        <strain evidence="3">CBS 113389</strain>
    </source>
</reference>
<dbReference type="GeneID" id="54478202"/>
<evidence type="ECO:0000313" key="4">
    <source>
        <dbReference type="Proteomes" id="UP000799767"/>
    </source>
</evidence>
<dbReference type="PANTHER" id="PTHR42901:SF1">
    <property type="entry name" value="ALCOHOL DEHYDROGENASE"/>
    <property type="match status" value="1"/>
</dbReference>
<dbReference type="InterPro" id="IPR036291">
    <property type="entry name" value="NAD(P)-bd_dom_sf"/>
</dbReference>
<gene>
    <name evidence="3" type="ORF">BDY17DRAFT_324500</name>
</gene>
<organism evidence="3 4">
    <name type="scientific">Neohortaea acidophila</name>
    <dbReference type="NCBI Taxonomy" id="245834"/>
    <lineage>
        <taxon>Eukaryota</taxon>
        <taxon>Fungi</taxon>
        <taxon>Dikarya</taxon>
        <taxon>Ascomycota</taxon>
        <taxon>Pezizomycotina</taxon>
        <taxon>Dothideomycetes</taxon>
        <taxon>Dothideomycetidae</taxon>
        <taxon>Mycosphaerellales</taxon>
        <taxon>Teratosphaeriaceae</taxon>
        <taxon>Neohortaea</taxon>
    </lineage>
</organism>
<accession>A0A6A6PV11</accession>
<dbReference type="OrthoDB" id="1933717at2759"/>
<proteinExistence type="inferred from homology"/>
<protein>
    <recommendedName>
        <fullName evidence="5">NAD(P)-binding protein</fullName>
    </recommendedName>
</protein>
<dbReference type="EMBL" id="MU001635">
    <property type="protein sequence ID" value="KAF2483795.1"/>
    <property type="molecule type" value="Genomic_DNA"/>
</dbReference>
<evidence type="ECO:0000256" key="1">
    <source>
        <dbReference type="ARBA" id="ARBA00006484"/>
    </source>
</evidence>
<keyword evidence="2" id="KW-0560">Oxidoreductase</keyword>
<dbReference type="Pfam" id="PF00106">
    <property type="entry name" value="adh_short"/>
    <property type="match status" value="1"/>
</dbReference>
<comment type="similarity">
    <text evidence="1">Belongs to the short-chain dehydrogenases/reductases (SDR) family.</text>
</comment>
<keyword evidence="4" id="KW-1185">Reference proteome</keyword>
<dbReference type="Gene3D" id="3.40.50.720">
    <property type="entry name" value="NAD(P)-binding Rossmann-like Domain"/>
    <property type="match status" value="1"/>
</dbReference>
<dbReference type="RefSeq" id="XP_033590365.1">
    <property type="nucleotide sequence ID" value="XM_033737200.1"/>
</dbReference>
<evidence type="ECO:0000313" key="3">
    <source>
        <dbReference type="EMBL" id="KAF2483795.1"/>
    </source>
</evidence>
<evidence type="ECO:0008006" key="5">
    <source>
        <dbReference type="Google" id="ProtNLM"/>
    </source>
</evidence>
<name>A0A6A6PV11_9PEZI</name>
<dbReference type="CDD" id="cd05233">
    <property type="entry name" value="SDR_c"/>
    <property type="match status" value="1"/>
</dbReference>
<dbReference type="AlphaFoldDB" id="A0A6A6PV11"/>
<evidence type="ECO:0000256" key="2">
    <source>
        <dbReference type="ARBA" id="ARBA00023002"/>
    </source>
</evidence>
<dbReference type="SUPFAM" id="SSF51735">
    <property type="entry name" value="NAD(P)-binding Rossmann-fold domains"/>
    <property type="match status" value="1"/>
</dbReference>
<dbReference type="PRINTS" id="PR00081">
    <property type="entry name" value="GDHRDH"/>
</dbReference>